<feature type="region of interest" description="Disordered" evidence="1">
    <location>
        <begin position="31"/>
        <end position="77"/>
    </location>
</feature>
<evidence type="ECO:0000256" key="2">
    <source>
        <dbReference type="SAM" id="SignalP"/>
    </source>
</evidence>
<feature type="compositionally biased region" description="Basic and acidic residues" evidence="1">
    <location>
        <begin position="62"/>
        <end position="77"/>
    </location>
</feature>
<feature type="signal peptide" evidence="2">
    <location>
        <begin position="1"/>
        <end position="31"/>
    </location>
</feature>
<feature type="chain" id="PRO_5030882760" description="Secreted protein" evidence="2">
    <location>
        <begin position="32"/>
        <end position="116"/>
    </location>
</feature>
<name>A0A7W9UQZ3_9ACTN</name>
<dbReference type="EMBL" id="JACHJK010000005">
    <property type="protein sequence ID" value="MBB5927917.1"/>
    <property type="molecule type" value="Genomic_DNA"/>
</dbReference>
<dbReference type="RefSeq" id="WP_184965911.1">
    <property type="nucleotide sequence ID" value="NZ_BAAAWF010000074.1"/>
</dbReference>
<evidence type="ECO:0000313" key="4">
    <source>
        <dbReference type="Proteomes" id="UP000585836"/>
    </source>
</evidence>
<sequence>MRAKRIIPVVAGPLAAAALTFSPVLTTQAAADTTRAPVASAPHAPDAKSPGHQGTLDGQKAGTKDGKRCNWGKSDKPEAKKSFYKKAKDYQAYETAYEAAYQKAYEAVDDTCDEDE</sequence>
<protein>
    <recommendedName>
        <fullName evidence="5">Secreted protein</fullName>
    </recommendedName>
</protein>
<organism evidence="3 4">
    <name type="scientific">Streptomyces echinatus</name>
    <dbReference type="NCBI Taxonomy" id="67293"/>
    <lineage>
        <taxon>Bacteria</taxon>
        <taxon>Bacillati</taxon>
        <taxon>Actinomycetota</taxon>
        <taxon>Actinomycetes</taxon>
        <taxon>Kitasatosporales</taxon>
        <taxon>Streptomycetaceae</taxon>
        <taxon>Streptomyces</taxon>
    </lineage>
</organism>
<proteinExistence type="predicted"/>
<accession>A0A7W9UQZ3</accession>
<keyword evidence="4" id="KW-1185">Reference proteome</keyword>
<evidence type="ECO:0000313" key="3">
    <source>
        <dbReference type="EMBL" id="MBB5927917.1"/>
    </source>
</evidence>
<reference evidence="3 4" key="1">
    <citation type="submission" date="2020-08" db="EMBL/GenBank/DDBJ databases">
        <title>Genomic Encyclopedia of Type Strains, Phase III (KMG-III): the genomes of soil and plant-associated and newly described type strains.</title>
        <authorList>
            <person name="Whitman W."/>
        </authorList>
    </citation>
    <scope>NUCLEOTIDE SEQUENCE [LARGE SCALE GENOMIC DNA]</scope>
    <source>
        <strain evidence="3 4">CECT 3313</strain>
    </source>
</reference>
<dbReference type="AlphaFoldDB" id="A0A7W9UQZ3"/>
<gene>
    <name evidence="3" type="ORF">FHS34_003380</name>
</gene>
<dbReference type="Proteomes" id="UP000585836">
    <property type="component" value="Unassembled WGS sequence"/>
</dbReference>
<evidence type="ECO:0000256" key="1">
    <source>
        <dbReference type="SAM" id="MobiDB-lite"/>
    </source>
</evidence>
<evidence type="ECO:0008006" key="5">
    <source>
        <dbReference type="Google" id="ProtNLM"/>
    </source>
</evidence>
<comment type="caution">
    <text evidence="3">The sequence shown here is derived from an EMBL/GenBank/DDBJ whole genome shotgun (WGS) entry which is preliminary data.</text>
</comment>
<keyword evidence="2" id="KW-0732">Signal</keyword>